<reference evidence="2" key="1">
    <citation type="journal article" date="2015" name="Genome Announc.">
        <title>Draft genome sequence of the fungus Penicillium brasilianum MG11.</title>
        <authorList>
            <person name="Horn F."/>
            <person name="Linde J."/>
            <person name="Mattern D.J."/>
            <person name="Walther G."/>
            <person name="Guthke R."/>
            <person name="Brakhage A.A."/>
            <person name="Valiante V."/>
        </authorList>
    </citation>
    <scope>NUCLEOTIDE SEQUENCE [LARGE SCALE GENOMIC DNA]</scope>
    <source>
        <strain evidence="2">MG11</strain>
    </source>
</reference>
<evidence type="ECO:0000313" key="1">
    <source>
        <dbReference type="EMBL" id="CEJ57867.1"/>
    </source>
</evidence>
<keyword evidence="2" id="KW-1185">Reference proteome</keyword>
<accession>A0A0F7TS65</accession>
<sequence length="241" mass="26701">MGFRLRDFFSGEHDRHQIPHPSTVGERWPQIWSNLQCLTLPGNPKMNFESSCQCSTEALKIRSELQNVHAVVNVETILNVIHRVCTQGSNMVLCKVCVKNPQSSIVALPALSEKCLPLLEALCSAYDISTQPGFFDSAMLAFEQPPSPFICIRSKVMMGKTELDEGESRLLVRTVLGRSVVRLVHLMEGLKGIFLVMSKSCHVSHNGTSTLRACELSVETTISRLAVLMQILEGDGDHIPI</sequence>
<gene>
    <name evidence="1" type="ORF">PMG11_06545</name>
</gene>
<dbReference type="OrthoDB" id="4503771at2759"/>
<organism evidence="1 2">
    <name type="scientific">Penicillium brasilianum</name>
    <dbReference type="NCBI Taxonomy" id="104259"/>
    <lineage>
        <taxon>Eukaryota</taxon>
        <taxon>Fungi</taxon>
        <taxon>Dikarya</taxon>
        <taxon>Ascomycota</taxon>
        <taxon>Pezizomycotina</taxon>
        <taxon>Eurotiomycetes</taxon>
        <taxon>Eurotiomycetidae</taxon>
        <taxon>Eurotiales</taxon>
        <taxon>Aspergillaceae</taxon>
        <taxon>Penicillium</taxon>
    </lineage>
</organism>
<dbReference type="EMBL" id="CDHK01000005">
    <property type="protein sequence ID" value="CEJ57867.1"/>
    <property type="molecule type" value="Genomic_DNA"/>
</dbReference>
<protein>
    <submittedName>
        <fullName evidence="1">Uncharacterized protein</fullName>
    </submittedName>
</protein>
<dbReference type="AlphaFoldDB" id="A0A0F7TS65"/>
<evidence type="ECO:0000313" key="2">
    <source>
        <dbReference type="Proteomes" id="UP000042958"/>
    </source>
</evidence>
<proteinExistence type="predicted"/>
<name>A0A0F7TS65_PENBI</name>
<dbReference type="Proteomes" id="UP000042958">
    <property type="component" value="Unassembled WGS sequence"/>
</dbReference>